<organism evidence="1 2">
    <name type="scientific">Piloderma croceum (strain F 1598)</name>
    <dbReference type="NCBI Taxonomy" id="765440"/>
    <lineage>
        <taxon>Eukaryota</taxon>
        <taxon>Fungi</taxon>
        <taxon>Dikarya</taxon>
        <taxon>Basidiomycota</taxon>
        <taxon>Agaricomycotina</taxon>
        <taxon>Agaricomycetes</taxon>
        <taxon>Agaricomycetidae</taxon>
        <taxon>Atheliales</taxon>
        <taxon>Atheliaceae</taxon>
        <taxon>Piloderma</taxon>
    </lineage>
</organism>
<reference evidence="1 2" key="1">
    <citation type="submission" date="2014-04" db="EMBL/GenBank/DDBJ databases">
        <authorList>
            <consortium name="DOE Joint Genome Institute"/>
            <person name="Kuo A."/>
            <person name="Tarkka M."/>
            <person name="Buscot F."/>
            <person name="Kohler A."/>
            <person name="Nagy L.G."/>
            <person name="Floudas D."/>
            <person name="Copeland A."/>
            <person name="Barry K.W."/>
            <person name="Cichocki N."/>
            <person name="Veneault-Fourrey C."/>
            <person name="LaButti K."/>
            <person name="Lindquist E.A."/>
            <person name="Lipzen A."/>
            <person name="Lundell T."/>
            <person name="Morin E."/>
            <person name="Murat C."/>
            <person name="Sun H."/>
            <person name="Tunlid A."/>
            <person name="Henrissat B."/>
            <person name="Grigoriev I.V."/>
            <person name="Hibbett D.S."/>
            <person name="Martin F."/>
            <person name="Nordberg H.P."/>
            <person name="Cantor M.N."/>
            <person name="Hua S.X."/>
        </authorList>
    </citation>
    <scope>NUCLEOTIDE SEQUENCE [LARGE SCALE GENOMIC DNA]</scope>
    <source>
        <strain evidence="1 2">F 1598</strain>
    </source>
</reference>
<reference evidence="2" key="2">
    <citation type="submission" date="2015-01" db="EMBL/GenBank/DDBJ databases">
        <title>Evolutionary Origins and Diversification of the Mycorrhizal Mutualists.</title>
        <authorList>
            <consortium name="DOE Joint Genome Institute"/>
            <consortium name="Mycorrhizal Genomics Consortium"/>
            <person name="Kohler A."/>
            <person name="Kuo A."/>
            <person name="Nagy L.G."/>
            <person name="Floudas D."/>
            <person name="Copeland A."/>
            <person name="Barry K.W."/>
            <person name="Cichocki N."/>
            <person name="Veneault-Fourrey C."/>
            <person name="LaButti K."/>
            <person name="Lindquist E.A."/>
            <person name="Lipzen A."/>
            <person name="Lundell T."/>
            <person name="Morin E."/>
            <person name="Murat C."/>
            <person name="Riley R."/>
            <person name="Ohm R."/>
            <person name="Sun H."/>
            <person name="Tunlid A."/>
            <person name="Henrissat B."/>
            <person name="Grigoriev I.V."/>
            <person name="Hibbett D.S."/>
            <person name="Martin F."/>
        </authorList>
    </citation>
    <scope>NUCLEOTIDE SEQUENCE [LARGE SCALE GENOMIC DNA]</scope>
    <source>
        <strain evidence="2">F 1598</strain>
    </source>
</reference>
<evidence type="ECO:0000313" key="2">
    <source>
        <dbReference type="Proteomes" id="UP000054166"/>
    </source>
</evidence>
<evidence type="ECO:0000313" key="1">
    <source>
        <dbReference type="EMBL" id="KIM83393.1"/>
    </source>
</evidence>
<gene>
    <name evidence="1" type="ORF">PILCRDRAFT_442124</name>
</gene>
<sequence>MIRSKNKRRTFELPVNKTWGDRNLINLIALINLIMTTRIKTALNLEESCVLLTAFGNLD</sequence>
<dbReference type="EMBL" id="KN832991">
    <property type="protein sequence ID" value="KIM83393.1"/>
    <property type="molecule type" value="Genomic_DNA"/>
</dbReference>
<dbReference type="AlphaFoldDB" id="A0A0C3BAS1"/>
<keyword evidence="2" id="KW-1185">Reference proteome</keyword>
<name>A0A0C3BAS1_PILCF</name>
<proteinExistence type="predicted"/>
<dbReference type="Proteomes" id="UP000054166">
    <property type="component" value="Unassembled WGS sequence"/>
</dbReference>
<protein>
    <submittedName>
        <fullName evidence="1">Uncharacterized protein</fullName>
    </submittedName>
</protein>
<dbReference type="InParanoid" id="A0A0C3BAS1"/>
<dbReference type="HOGENOM" id="CLU_2961644_0_0_1"/>
<accession>A0A0C3BAS1</accession>